<evidence type="ECO:0000313" key="1">
    <source>
        <dbReference type="Ensembl" id="ENSEASP00005056767.1"/>
    </source>
</evidence>
<accession>A0A9L0K347</accession>
<dbReference type="AlphaFoldDB" id="A0A9L0K347"/>
<reference evidence="1" key="3">
    <citation type="submission" date="2025-09" db="UniProtKB">
        <authorList>
            <consortium name="Ensembl"/>
        </authorList>
    </citation>
    <scope>IDENTIFICATION</scope>
</reference>
<protein>
    <submittedName>
        <fullName evidence="1">Uncharacterized protein</fullName>
    </submittedName>
</protein>
<dbReference type="Proteomes" id="UP000694387">
    <property type="component" value="Chromosome 8"/>
</dbReference>
<organism evidence="1 2">
    <name type="scientific">Equus asinus</name>
    <name type="common">Donkey</name>
    <name type="synonym">Equus africanus asinus</name>
    <dbReference type="NCBI Taxonomy" id="9793"/>
    <lineage>
        <taxon>Eukaryota</taxon>
        <taxon>Metazoa</taxon>
        <taxon>Chordata</taxon>
        <taxon>Craniata</taxon>
        <taxon>Vertebrata</taxon>
        <taxon>Euteleostomi</taxon>
        <taxon>Mammalia</taxon>
        <taxon>Eutheria</taxon>
        <taxon>Laurasiatheria</taxon>
        <taxon>Perissodactyla</taxon>
        <taxon>Equidae</taxon>
        <taxon>Equus</taxon>
    </lineage>
</organism>
<keyword evidence="2" id="KW-1185">Reference proteome</keyword>
<dbReference type="GeneTree" id="ENSGT01090000263337"/>
<proteinExistence type="predicted"/>
<dbReference type="Ensembl" id="ENSEAST00005037837.1">
    <property type="protein sequence ID" value="ENSEASP00005056767.1"/>
    <property type="gene ID" value="ENSEASG00005032410.1"/>
</dbReference>
<evidence type="ECO:0000313" key="2">
    <source>
        <dbReference type="Proteomes" id="UP000694387"/>
    </source>
</evidence>
<reference evidence="1" key="2">
    <citation type="submission" date="2025-08" db="UniProtKB">
        <authorList>
            <consortium name="Ensembl"/>
        </authorList>
    </citation>
    <scope>IDENTIFICATION</scope>
</reference>
<reference evidence="1 2" key="1">
    <citation type="journal article" date="2020" name="Nat. Commun.">
        <title>Donkey genomes provide new insights into domestication and selection for coat color.</title>
        <authorList>
            <person name="Wang"/>
            <person name="C."/>
            <person name="Li"/>
            <person name="H."/>
            <person name="Guo"/>
            <person name="Y."/>
            <person name="Huang"/>
            <person name="J."/>
            <person name="Sun"/>
            <person name="Y."/>
            <person name="Min"/>
            <person name="J."/>
            <person name="Wang"/>
            <person name="J."/>
            <person name="Fang"/>
            <person name="X."/>
            <person name="Zhao"/>
            <person name="Z."/>
            <person name="Wang"/>
            <person name="S."/>
            <person name="Zhang"/>
            <person name="Y."/>
            <person name="Liu"/>
            <person name="Q."/>
            <person name="Jiang"/>
            <person name="Q."/>
            <person name="Wang"/>
            <person name="X."/>
            <person name="Guo"/>
            <person name="Y."/>
            <person name="Yang"/>
            <person name="C."/>
            <person name="Wang"/>
            <person name="Y."/>
            <person name="Tian"/>
            <person name="F."/>
            <person name="Zhuang"/>
            <person name="G."/>
            <person name="Fan"/>
            <person name="Y."/>
            <person name="Gao"/>
            <person name="Q."/>
            <person name="Li"/>
            <person name="Y."/>
            <person name="Ju"/>
            <person name="Z."/>
            <person name="Li"/>
            <person name="J."/>
            <person name="Li"/>
            <person name="R."/>
            <person name="Hou"/>
            <person name="M."/>
            <person name="Yang"/>
            <person name="G."/>
            <person name="Liu"/>
            <person name="G."/>
            <person name="Liu"/>
            <person name="W."/>
            <person name="Guo"/>
            <person name="J."/>
            <person name="Pan"/>
            <person name="S."/>
            <person name="Fan"/>
            <person name="G."/>
            <person name="Zhang"/>
            <person name="W."/>
            <person name="Zhang"/>
            <person name="R."/>
            <person name="Yu"/>
            <person name="J."/>
            <person name="Zhang"/>
            <person name="X."/>
            <person name="Yin"/>
            <person name="Q."/>
            <person name="Ji"/>
            <person name="C."/>
            <person name="Jin"/>
            <person name="Y."/>
            <person name="Yue"/>
            <person name="G."/>
            <person name="Liu"/>
            <person name="M."/>
            <person name="Xu"/>
            <person name="J."/>
            <person name="Liu"/>
            <person name="S."/>
            <person name="Jordana"/>
            <person name="J."/>
            <person name="Noce"/>
            <person name="A."/>
            <person name="Amills"/>
            <person name="M."/>
            <person name="Wu"/>
            <person name="D.D."/>
            <person name="Li"/>
            <person name="S."/>
            <person name="Zhou"/>
            <person name="X. and Zhong"/>
            <person name="J."/>
        </authorList>
    </citation>
    <scope>NUCLEOTIDE SEQUENCE [LARGE SCALE GENOMIC DNA]</scope>
</reference>
<name>A0A9L0K347_EQUAS</name>
<sequence length="143" mass="16901">MLPHLIKLIKWPILQFYTNFLEDEKFTIFPYNYFECSQSNHNGEEINTWHLHFKIFTVSSTNGAETTGYACKRIKLDPYLTPYRNINSKWINDLNIRAKTIKLLEENIEVNLHDLGFGNGLLDLTPKEQTTKQEKRSTRLHKN</sequence>